<dbReference type="EMBL" id="JBFMKM010000007">
    <property type="protein sequence ID" value="KAL1305443.1"/>
    <property type="molecule type" value="Genomic_DNA"/>
</dbReference>
<feature type="transmembrane region" description="Helical" evidence="2">
    <location>
        <begin position="348"/>
        <end position="369"/>
    </location>
</feature>
<reference evidence="3 4" key="1">
    <citation type="submission" date="2024-07" db="EMBL/GenBank/DDBJ databases">
        <title>Draft sequence of the Neodothiora populina.</title>
        <authorList>
            <person name="Drown D.D."/>
            <person name="Schuette U.S."/>
            <person name="Buechlein A.B."/>
            <person name="Rusch D.R."/>
            <person name="Winton L.W."/>
            <person name="Adams G.A."/>
        </authorList>
    </citation>
    <scope>NUCLEOTIDE SEQUENCE [LARGE SCALE GENOMIC DNA]</scope>
    <source>
        <strain evidence="3 4">CPC 39397</strain>
    </source>
</reference>
<dbReference type="RefSeq" id="XP_069201716.1">
    <property type="nucleotide sequence ID" value="XM_069341626.1"/>
</dbReference>
<keyword evidence="2" id="KW-1133">Transmembrane helix</keyword>
<accession>A0ABR3PH22</accession>
<dbReference type="GeneID" id="95976026"/>
<protein>
    <submittedName>
        <fullName evidence="3">Uncharacterized protein</fullName>
    </submittedName>
</protein>
<evidence type="ECO:0000256" key="2">
    <source>
        <dbReference type="SAM" id="Phobius"/>
    </source>
</evidence>
<sequence length="379" mass="42343">MPTWLNSQKKARLAELAEICKLGTPEELAEWRKDQLVPALETVLSQNTQRFSKVTAFAEYYQRRNSPIKRGSSAHVVNIPPALLQSSSGDFSRIRERIQATTEALKTESSQASEERASPPNETLMSPNGLSSPTVTAPAVRRALATNGPSSTISRTPARAQDFQEQATPAPLPPSPAIVTDLIEAQTARFNEEVGDLWQSTRIVEYVNQLRVELSSMVGVHMAILVLEFYYLQSHVTVWRFLFDINTPFFTKAVYYPDVFVYLTGYWLSMLATWQALSFWIPLGVSWICNLSLKLKNRNGVEYWRPRYRVDPVTFSVVKGVLAWLIYIQGARFGGLFSDETVTRVQSAMPAGFEGVAIASGVGVVMALWDGVQGKKGWQ</sequence>
<evidence type="ECO:0000313" key="3">
    <source>
        <dbReference type="EMBL" id="KAL1305443.1"/>
    </source>
</evidence>
<keyword evidence="2" id="KW-0812">Transmembrane</keyword>
<comment type="caution">
    <text evidence="3">The sequence shown here is derived from an EMBL/GenBank/DDBJ whole genome shotgun (WGS) entry which is preliminary data.</text>
</comment>
<feature type="compositionally biased region" description="Polar residues" evidence="1">
    <location>
        <begin position="120"/>
        <end position="135"/>
    </location>
</feature>
<organism evidence="3 4">
    <name type="scientific">Neodothiora populina</name>
    <dbReference type="NCBI Taxonomy" id="2781224"/>
    <lineage>
        <taxon>Eukaryota</taxon>
        <taxon>Fungi</taxon>
        <taxon>Dikarya</taxon>
        <taxon>Ascomycota</taxon>
        <taxon>Pezizomycotina</taxon>
        <taxon>Dothideomycetes</taxon>
        <taxon>Dothideomycetidae</taxon>
        <taxon>Dothideales</taxon>
        <taxon>Dothioraceae</taxon>
        <taxon>Neodothiora</taxon>
    </lineage>
</organism>
<feature type="compositionally biased region" description="Polar residues" evidence="1">
    <location>
        <begin position="102"/>
        <end position="112"/>
    </location>
</feature>
<dbReference type="PANTHER" id="PTHR41807:SF1">
    <property type="entry name" value="GLUTATHIONE TRANSFERASE 3"/>
    <property type="match status" value="1"/>
</dbReference>
<feature type="transmembrane region" description="Helical" evidence="2">
    <location>
        <begin position="310"/>
        <end position="328"/>
    </location>
</feature>
<dbReference type="InterPro" id="IPR038872">
    <property type="entry name" value="Put_GTT3"/>
</dbReference>
<name>A0ABR3PH22_9PEZI</name>
<feature type="region of interest" description="Disordered" evidence="1">
    <location>
        <begin position="102"/>
        <end position="174"/>
    </location>
</feature>
<feature type="transmembrane region" description="Helical" evidence="2">
    <location>
        <begin position="266"/>
        <end position="289"/>
    </location>
</feature>
<feature type="transmembrane region" description="Helical" evidence="2">
    <location>
        <begin position="212"/>
        <end position="232"/>
    </location>
</feature>
<keyword evidence="4" id="KW-1185">Reference proteome</keyword>
<gene>
    <name evidence="3" type="ORF">AAFC00_002324</name>
</gene>
<proteinExistence type="predicted"/>
<dbReference type="PANTHER" id="PTHR41807">
    <property type="entry name" value="GLUTATHIONE TRANSFERASE 3"/>
    <property type="match status" value="1"/>
</dbReference>
<keyword evidence="2" id="KW-0472">Membrane</keyword>
<evidence type="ECO:0000256" key="1">
    <source>
        <dbReference type="SAM" id="MobiDB-lite"/>
    </source>
</evidence>
<evidence type="ECO:0000313" key="4">
    <source>
        <dbReference type="Proteomes" id="UP001562354"/>
    </source>
</evidence>
<dbReference type="Proteomes" id="UP001562354">
    <property type="component" value="Unassembled WGS sequence"/>
</dbReference>